<accession>A0A0F9RGT4</accession>
<name>A0A0F9RGT4_9ZZZZ</name>
<comment type="caution">
    <text evidence="1">The sequence shown here is derived from an EMBL/GenBank/DDBJ whole genome shotgun (WGS) entry which is preliminary data.</text>
</comment>
<protein>
    <submittedName>
        <fullName evidence="1">Uncharacterized protein</fullName>
    </submittedName>
</protein>
<organism evidence="1">
    <name type="scientific">marine sediment metagenome</name>
    <dbReference type="NCBI Taxonomy" id="412755"/>
    <lineage>
        <taxon>unclassified sequences</taxon>
        <taxon>metagenomes</taxon>
        <taxon>ecological metagenomes</taxon>
    </lineage>
</organism>
<gene>
    <name evidence="1" type="ORF">LCGC14_0579240</name>
</gene>
<dbReference type="AlphaFoldDB" id="A0A0F9RGT4"/>
<evidence type="ECO:0000313" key="1">
    <source>
        <dbReference type="EMBL" id="KKN55715.1"/>
    </source>
</evidence>
<sequence length="66" mass="7797">MATETKTFVKVKKSYKLQRMATQLVTIIYSEKDKEIKNRLEKISEDLEEMISDELEVERVAELAQF</sequence>
<proteinExistence type="predicted"/>
<reference evidence="1" key="1">
    <citation type="journal article" date="2015" name="Nature">
        <title>Complex archaea that bridge the gap between prokaryotes and eukaryotes.</title>
        <authorList>
            <person name="Spang A."/>
            <person name="Saw J.H."/>
            <person name="Jorgensen S.L."/>
            <person name="Zaremba-Niedzwiedzka K."/>
            <person name="Martijn J."/>
            <person name="Lind A.E."/>
            <person name="van Eijk R."/>
            <person name="Schleper C."/>
            <person name="Guy L."/>
            <person name="Ettema T.J."/>
        </authorList>
    </citation>
    <scope>NUCLEOTIDE SEQUENCE</scope>
</reference>
<dbReference type="EMBL" id="LAZR01000874">
    <property type="protein sequence ID" value="KKN55715.1"/>
    <property type="molecule type" value="Genomic_DNA"/>
</dbReference>